<dbReference type="AlphaFoldDB" id="A0A8S3ZVA5"/>
<organism evidence="2 3">
    <name type="scientific">Candidula unifasciata</name>
    <dbReference type="NCBI Taxonomy" id="100452"/>
    <lineage>
        <taxon>Eukaryota</taxon>
        <taxon>Metazoa</taxon>
        <taxon>Spiralia</taxon>
        <taxon>Lophotrochozoa</taxon>
        <taxon>Mollusca</taxon>
        <taxon>Gastropoda</taxon>
        <taxon>Heterobranchia</taxon>
        <taxon>Euthyneura</taxon>
        <taxon>Panpulmonata</taxon>
        <taxon>Eupulmonata</taxon>
        <taxon>Stylommatophora</taxon>
        <taxon>Helicina</taxon>
        <taxon>Helicoidea</taxon>
        <taxon>Geomitridae</taxon>
        <taxon>Candidula</taxon>
    </lineage>
</organism>
<feature type="region of interest" description="Disordered" evidence="1">
    <location>
        <begin position="86"/>
        <end position="108"/>
    </location>
</feature>
<protein>
    <submittedName>
        <fullName evidence="2">Uncharacterized protein</fullName>
    </submittedName>
</protein>
<evidence type="ECO:0000313" key="3">
    <source>
        <dbReference type="Proteomes" id="UP000678393"/>
    </source>
</evidence>
<reference evidence="2" key="1">
    <citation type="submission" date="2021-04" db="EMBL/GenBank/DDBJ databases">
        <authorList>
            <consortium name="Molecular Ecology Group"/>
        </authorList>
    </citation>
    <scope>NUCLEOTIDE SEQUENCE</scope>
</reference>
<gene>
    <name evidence="2" type="ORF">CUNI_LOCUS18947</name>
</gene>
<comment type="caution">
    <text evidence="2">The sequence shown here is derived from an EMBL/GenBank/DDBJ whole genome shotgun (WGS) entry which is preliminary data.</text>
</comment>
<dbReference type="EMBL" id="CAJHNH020006168">
    <property type="protein sequence ID" value="CAG5133389.1"/>
    <property type="molecule type" value="Genomic_DNA"/>
</dbReference>
<evidence type="ECO:0000313" key="2">
    <source>
        <dbReference type="EMBL" id="CAG5133389.1"/>
    </source>
</evidence>
<feature type="compositionally biased region" description="Basic residues" evidence="1">
    <location>
        <begin position="92"/>
        <end position="108"/>
    </location>
</feature>
<dbReference type="Proteomes" id="UP000678393">
    <property type="component" value="Unassembled WGS sequence"/>
</dbReference>
<keyword evidence="3" id="KW-1185">Reference proteome</keyword>
<proteinExistence type="predicted"/>
<sequence>VSVSRGISNCHTITPAQRGISNCRTSSRAVTPVETEHVSSVPTSNLRATTIRSSVKGSHAKLSAAKVELVIPSPMQHLLIKVNSRQQVQGRFQKRSPNKQQKKLQHPS</sequence>
<name>A0A8S3ZVA5_9EUPU</name>
<evidence type="ECO:0000256" key="1">
    <source>
        <dbReference type="SAM" id="MobiDB-lite"/>
    </source>
</evidence>
<feature type="non-terminal residue" evidence="2">
    <location>
        <position position="1"/>
    </location>
</feature>
<accession>A0A8S3ZVA5</accession>